<evidence type="ECO:0000256" key="4">
    <source>
        <dbReference type="ARBA" id="ARBA00022989"/>
    </source>
</evidence>
<sequence>MAAPRLPFLYPNLMRAVRSCEPTTYRSIRAPVSKRAAFHTTRRREEEAYHRRYGPAAEANLPPSLRPKDEEEASRSATDPPAGKEKEKKDSSKSQQKQPIGQPEQSPEKEVTAESKESDAQAEEAESQDEARITAEEANDALSSSAEHPEEEQHVHRHIQDNPLDGVFHMPSPSNYLTPTPSGPSGDKPPHLSPAPYVHHFDTYSLVRDLSKGGYGEENSITIMKSVRQILQNNINLAKDSLTSKSDVENETYLFNAACSELQSSLQTARNSEVQRQRASRTQLQHEIDILSQRFNQELSGLKDDIKGMFNDHKMTSREHQRSIDTSVQELNYKITVSLNSDGKSEIEGLRWILTRRAAMAVATSAIMIIIFLKYYSVRKTGTAEKKEKGAAVKEVKETRVIQDTPEVLPSSLAPGADVGESLG</sequence>
<keyword evidence="3 9" id="KW-0812">Transmembrane</keyword>
<feature type="compositionally biased region" description="Basic and acidic residues" evidence="8">
    <location>
        <begin position="82"/>
        <end position="92"/>
    </location>
</feature>
<evidence type="ECO:0000313" key="11">
    <source>
        <dbReference type="Proteomes" id="UP000184300"/>
    </source>
</evidence>
<keyword evidence="6" id="KW-0496">Mitochondrion</keyword>
<accession>A0A1L9VDA5</accession>
<dbReference type="RefSeq" id="XP_022398578.1">
    <property type="nucleotide sequence ID" value="XM_022548409.1"/>
</dbReference>
<dbReference type="GO" id="GO:0016020">
    <property type="term" value="C:membrane"/>
    <property type="evidence" value="ECO:0007669"/>
    <property type="project" value="UniProtKB-SubCell"/>
</dbReference>
<gene>
    <name evidence="10" type="ORF">ASPGLDRAFT_599724</name>
</gene>
<evidence type="ECO:0000256" key="3">
    <source>
        <dbReference type="ARBA" id="ARBA00022692"/>
    </source>
</evidence>
<name>A0A1L9VDA5_ASPGL</name>
<evidence type="ECO:0000256" key="7">
    <source>
        <dbReference type="ARBA" id="ARBA00023136"/>
    </source>
</evidence>
<evidence type="ECO:0000256" key="6">
    <source>
        <dbReference type="ARBA" id="ARBA00023128"/>
    </source>
</evidence>
<keyword evidence="5" id="KW-0175">Coiled coil</keyword>
<dbReference type="Pfam" id="PF07798">
    <property type="entry name" value="CCDC90-like"/>
    <property type="match status" value="1"/>
</dbReference>
<feature type="region of interest" description="Disordered" evidence="8">
    <location>
        <begin position="404"/>
        <end position="424"/>
    </location>
</feature>
<protein>
    <recommendedName>
        <fullName evidence="12">MOZ protein represents a chromatin-associated acetyltransferase</fullName>
    </recommendedName>
</protein>
<evidence type="ECO:0000256" key="9">
    <source>
        <dbReference type="SAM" id="Phobius"/>
    </source>
</evidence>
<reference evidence="11" key="1">
    <citation type="journal article" date="2017" name="Genome Biol.">
        <title>Comparative genomics reveals high biological diversity and specific adaptations in the industrially and medically important fungal genus Aspergillus.</title>
        <authorList>
            <person name="de Vries R.P."/>
            <person name="Riley R."/>
            <person name="Wiebenga A."/>
            <person name="Aguilar-Osorio G."/>
            <person name="Amillis S."/>
            <person name="Uchima C.A."/>
            <person name="Anderluh G."/>
            <person name="Asadollahi M."/>
            <person name="Askin M."/>
            <person name="Barry K."/>
            <person name="Battaglia E."/>
            <person name="Bayram O."/>
            <person name="Benocci T."/>
            <person name="Braus-Stromeyer S.A."/>
            <person name="Caldana C."/>
            <person name="Canovas D."/>
            <person name="Cerqueira G.C."/>
            <person name="Chen F."/>
            <person name="Chen W."/>
            <person name="Choi C."/>
            <person name="Clum A."/>
            <person name="Dos Santos R.A."/>
            <person name="Damasio A.R."/>
            <person name="Diallinas G."/>
            <person name="Emri T."/>
            <person name="Fekete E."/>
            <person name="Flipphi M."/>
            <person name="Freyberg S."/>
            <person name="Gallo A."/>
            <person name="Gournas C."/>
            <person name="Habgood R."/>
            <person name="Hainaut M."/>
            <person name="Harispe M.L."/>
            <person name="Henrissat B."/>
            <person name="Hilden K.S."/>
            <person name="Hope R."/>
            <person name="Hossain A."/>
            <person name="Karabika E."/>
            <person name="Karaffa L."/>
            <person name="Karanyi Z."/>
            <person name="Krasevec N."/>
            <person name="Kuo A."/>
            <person name="Kusch H."/>
            <person name="LaButti K."/>
            <person name="Lagendijk E.L."/>
            <person name="Lapidus A."/>
            <person name="Levasseur A."/>
            <person name="Lindquist E."/>
            <person name="Lipzen A."/>
            <person name="Logrieco A.F."/>
            <person name="MacCabe A."/>
            <person name="Maekelae M.R."/>
            <person name="Malavazi I."/>
            <person name="Melin P."/>
            <person name="Meyer V."/>
            <person name="Mielnichuk N."/>
            <person name="Miskei M."/>
            <person name="Molnar A.P."/>
            <person name="Mule G."/>
            <person name="Ngan C.Y."/>
            <person name="Orejas M."/>
            <person name="Orosz E."/>
            <person name="Ouedraogo J.P."/>
            <person name="Overkamp K.M."/>
            <person name="Park H.-S."/>
            <person name="Perrone G."/>
            <person name="Piumi F."/>
            <person name="Punt P.J."/>
            <person name="Ram A.F."/>
            <person name="Ramon A."/>
            <person name="Rauscher S."/>
            <person name="Record E."/>
            <person name="Riano-Pachon D.M."/>
            <person name="Robert V."/>
            <person name="Roehrig J."/>
            <person name="Ruller R."/>
            <person name="Salamov A."/>
            <person name="Salih N.S."/>
            <person name="Samson R.A."/>
            <person name="Sandor E."/>
            <person name="Sanguinetti M."/>
            <person name="Schuetze T."/>
            <person name="Sepcic K."/>
            <person name="Shelest E."/>
            <person name="Sherlock G."/>
            <person name="Sophianopoulou V."/>
            <person name="Squina F.M."/>
            <person name="Sun H."/>
            <person name="Susca A."/>
            <person name="Todd R.B."/>
            <person name="Tsang A."/>
            <person name="Unkles S.E."/>
            <person name="van de Wiele N."/>
            <person name="van Rossen-Uffink D."/>
            <person name="Oliveira J.V."/>
            <person name="Vesth T.C."/>
            <person name="Visser J."/>
            <person name="Yu J.-H."/>
            <person name="Zhou M."/>
            <person name="Andersen M.R."/>
            <person name="Archer D.B."/>
            <person name="Baker S.E."/>
            <person name="Benoit I."/>
            <person name="Brakhage A.A."/>
            <person name="Braus G.H."/>
            <person name="Fischer R."/>
            <person name="Frisvad J.C."/>
            <person name="Goldman G.H."/>
            <person name="Houbraken J."/>
            <person name="Oakley B."/>
            <person name="Pocsi I."/>
            <person name="Scazzocchio C."/>
            <person name="Seiboth B."/>
            <person name="vanKuyk P.A."/>
            <person name="Wortman J."/>
            <person name="Dyer P.S."/>
            <person name="Grigoriev I.V."/>
        </authorList>
    </citation>
    <scope>NUCLEOTIDE SEQUENCE [LARGE SCALE GENOMIC DNA]</scope>
    <source>
        <strain evidence="11">CBS 516.65</strain>
    </source>
</reference>
<dbReference type="InterPro" id="IPR024461">
    <property type="entry name" value="CCDC90-like"/>
</dbReference>
<evidence type="ECO:0000256" key="8">
    <source>
        <dbReference type="SAM" id="MobiDB-lite"/>
    </source>
</evidence>
<feature type="region of interest" description="Disordered" evidence="8">
    <location>
        <begin position="24"/>
        <end position="195"/>
    </location>
</feature>
<dbReference type="Gene3D" id="1.20.5.340">
    <property type="match status" value="1"/>
</dbReference>
<feature type="compositionally biased region" description="Basic and acidic residues" evidence="8">
    <location>
        <begin position="106"/>
        <end position="119"/>
    </location>
</feature>
<dbReference type="Proteomes" id="UP000184300">
    <property type="component" value="Unassembled WGS sequence"/>
</dbReference>
<evidence type="ECO:0008006" key="12">
    <source>
        <dbReference type="Google" id="ProtNLM"/>
    </source>
</evidence>
<keyword evidence="4 9" id="KW-1133">Transmembrane helix</keyword>
<dbReference type="PANTHER" id="PTHR14360:SF12">
    <property type="entry name" value="MOZ PROTEIN REPRESENTS A CHROMATIN-ASSOCIATED ACETYLTRANSFERASE"/>
    <property type="match status" value="1"/>
</dbReference>
<keyword evidence="7 9" id="KW-0472">Membrane</keyword>
<dbReference type="VEuPathDB" id="FungiDB:ASPGLDRAFT_599724"/>
<evidence type="ECO:0000256" key="1">
    <source>
        <dbReference type="ARBA" id="ARBA00004173"/>
    </source>
</evidence>
<evidence type="ECO:0000313" key="10">
    <source>
        <dbReference type="EMBL" id="OJJ81880.1"/>
    </source>
</evidence>
<dbReference type="STRING" id="1160497.A0A1L9VDA5"/>
<dbReference type="AlphaFoldDB" id="A0A1L9VDA5"/>
<feature type="compositionally biased region" description="Basic and acidic residues" evidence="8">
    <location>
        <begin position="147"/>
        <end position="160"/>
    </location>
</feature>
<dbReference type="GeneID" id="34464669"/>
<comment type="subcellular location">
    <subcellularLocation>
        <location evidence="2">Membrane</location>
    </subcellularLocation>
    <subcellularLocation>
        <location evidence="1">Mitochondrion</location>
    </subcellularLocation>
</comment>
<proteinExistence type="predicted"/>
<dbReference type="EMBL" id="KV878904">
    <property type="protein sequence ID" value="OJJ81880.1"/>
    <property type="molecule type" value="Genomic_DNA"/>
</dbReference>
<dbReference type="OrthoDB" id="5424147at2759"/>
<dbReference type="GO" id="GO:0005739">
    <property type="term" value="C:mitochondrion"/>
    <property type="evidence" value="ECO:0007669"/>
    <property type="project" value="UniProtKB-SubCell"/>
</dbReference>
<feature type="transmembrane region" description="Helical" evidence="9">
    <location>
        <begin position="358"/>
        <end position="377"/>
    </location>
</feature>
<evidence type="ECO:0000256" key="2">
    <source>
        <dbReference type="ARBA" id="ARBA00004370"/>
    </source>
</evidence>
<organism evidence="10 11">
    <name type="scientific">Aspergillus glaucus CBS 516.65</name>
    <dbReference type="NCBI Taxonomy" id="1160497"/>
    <lineage>
        <taxon>Eukaryota</taxon>
        <taxon>Fungi</taxon>
        <taxon>Dikarya</taxon>
        <taxon>Ascomycota</taxon>
        <taxon>Pezizomycotina</taxon>
        <taxon>Eurotiomycetes</taxon>
        <taxon>Eurotiomycetidae</taxon>
        <taxon>Eurotiales</taxon>
        <taxon>Aspergillaceae</taxon>
        <taxon>Aspergillus</taxon>
        <taxon>Aspergillus subgen. Aspergillus</taxon>
    </lineage>
</organism>
<keyword evidence="11" id="KW-1185">Reference proteome</keyword>
<dbReference type="PANTHER" id="PTHR14360">
    <property type="entry name" value="PROTEIN FMP32, MITOCHONDRIAL"/>
    <property type="match status" value="1"/>
</dbReference>
<evidence type="ECO:0000256" key="5">
    <source>
        <dbReference type="ARBA" id="ARBA00023054"/>
    </source>
</evidence>